<evidence type="ECO:0000256" key="1">
    <source>
        <dbReference type="SAM" id="MobiDB-lite"/>
    </source>
</evidence>
<keyword evidence="3" id="KW-1185">Reference proteome</keyword>
<dbReference type="OrthoDB" id="488751at2"/>
<proteinExistence type="predicted"/>
<dbReference type="KEGG" id="amr:AM1_5907"/>
<evidence type="ECO:0000313" key="3">
    <source>
        <dbReference type="Proteomes" id="UP000000268"/>
    </source>
</evidence>
<dbReference type="HOGENOM" id="CLU_2695988_0_0_3"/>
<protein>
    <submittedName>
        <fullName evidence="2">Uncharacterized protein</fullName>
    </submittedName>
</protein>
<organism evidence="2 3">
    <name type="scientific">Acaryochloris marina (strain MBIC 11017)</name>
    <dbReference type="NCBI Taxonomy" id="329726"/>
    <lineage>
        <taxon>Bacteria</taxon>
        <taxon>Bacillati</taxon>
        <taxon>Cyanobacteriota</taxon>
        <taxon>Cyanophyceae</taxon>
        <taxon>Acaryochloridales</taxon>
        <taxon>Acaryochloridaceae</taxon>
        <taxon>Acaryochloris</taxon>
    </lineage>
</organism>
<dbReference type="STRING" id="329726.AM1_5907"/>
<dbReference type="AlphaFoldDB" id="B0C1L2"/>
<dbReference type="EMBL" id="CP000828">
    <property type="protein sequence ID" value="ABW30846.1"/>
    <property type="molecule type" value="Genomic_DNA"/>
</dbReference>
<sequence length="73" mass="8298">MNHENQSLGGNWGISGGNGSPRLSELSERDRVFRLAAQILQDPLAQSNLCDRIYELMQNDLHYQRERTYGGGY</sequence>
<reference evidence="2 3" key="1">
    <citation type="journal article" date="2008" name="Proc. Natl. Acad. Sci. U.S.A.">
        <title>Niche adaptation and genome expansion in the chlorophyll d-producing cyanobacterium Acaryochloris marina.</title>
        <authorList>
            <person name="Swingley W.D."/>
            <person name="Chen M."/>
            <person name="Cheung P.C."/>
            <person name="Conrad A.L."/>
            <person name="Dejesa L.C."/>
            <person name="Hao J."/>
            <person name="Honchak B.M."/>
            <person name="Karbach L.E."/>
            <person name="Kurdoglu A."/>
            <person name="Lahiri S."/>
            <person name="Mastrian S.D."/>
            <person name="Miyashita H."/>
            <person name="Page L."/>
            <person name="Ramakrishna P."/>
            <person name="Satoh S."/>
            <person name="Sattley W.M."/>
            <person name="Shimada Y."/>
            <person name="Taylor H.L."/>
            <person name="Tomo T."/>
            <person name="Tsuchiya T."/>
            <person name="Wang Z.T."/>
            <person name="Raymond J."/>
            <person name="Mimuro M."/>
            <person name="Blankenship R.E."/>
            <person name="Touchman J.W."/>
        </authorList>
    </citation>
    <scope>NUCLEOTIDE SEQUENCE [LARGE SCALE GENOMIC DNA]</scope>
    <source>
        <strain evidence="3">MBIC 11017</strain>
    </source>
</reference>
<feature type="compositionally biased region" description="Gly residues" evidence="1">
    <location>
        <begin position="10"/>
        <end position="19"/>
    </location>
</feature>
<accession>B0C1L2</accession>
<evidence type="ECO:0000313" key="2">
    <source>
        <dbReference type="EMBL" id="ABW30846.1"/>
    </source>
</evidence>
<gene>
    <name evidence="2" type="ordered locus">AM1_5907</name>
</gene>
<dbReference type="Proteomes" id="UP000000268">
    <property type="component" value="Chromosome"/>
</dbReference>
<feature type="region of interest" description="Disordered" evidence="1">
    <location>
        <begin position="1"/>
        <end position="25"/>
    </location>
</feature>
<name>B0C1L2_ACAM1</name>